<dbReference type="Proteomes" id="UP000887565">
    <property type="component" value="Unplaced"/>
</dbReference>
<evidence type="ECO:0000313" key="1">
    <source>
        <dbReference type="Proteomes" id="UP000887565"/>
    </source>
</evidence>
<proteinExistence type="predicted"/>
<dbReference type="WBParaSite" id="nRc.2.0.1.t42807-RA">
    <property type="protein sequence ID" value="nRc.2.0.1.t42807-RA"/>
    <property type="gene ID" value="nRc.2.0.1.g42807"/>
</dbReference>
<dbReference type="AlphaFoldDB" id="A0A915KZ76"/>
<name>A0A915KZ76_ROMCU</name>
<accession>A0A915KZ76</accession>
<protein>
    <submittedName>
        <fullName evidence="2">Uncharacterized protein</fullName>
    </submittedName>
</protein>
<organism evidence="1 2">
    <name type="scientific">Romanomermis culicivorax</name>
    <name type="common">Nematode worm</name>
    <dbReference type="NCBI Taxonomy" id="13658"/>
    <lineage>
        <taxon>Eukaryota</taxon>
        <taxon>Metazoa</taxon>
        <taxon>Ecdysozoa</taxon>
        <taxon>Nematoda</taxon>
        <taxon>Enoplea</taxon>
        <taxon>Dorylaimia</taxon>
        <taxon>Mermithida</taxon>
        <taxon>Mermithoidea</taxon>
        <taxon>Mermithidae</taxon>
        <taxon>Romanomermis</taxon>
    </lineage>
</organism>
<sequence>MTFSVINVLVETPRNLSNPTRKTVCYLLKLEDEMDKLSSLSHFVVEKRMDNADQRSEELDVAIAEKNAVGDQPFGVVENPGFINLIKKALYFGGFFIVSSMERAIGQPKINFVFYLHRIILLIELKIIELSASQSNALSSVHGIENFPSQCPEGTKGRGDNKLPNVKKLIEIQ</sequence>
<evidence type="ECO:0000313" key="2">
    <source>
        <dbReference type="WBParaSite" id="nRc.2.0.1.t42807-RA"/>
    </source>
</evidence>
<keyword evidence="1" id="KW-1185">Reference proteome</keyword>
<reference evidence="2" key="1">
    <citation type="submission" date="2022-11" db="UniProtKB">
        <authorList>
            <consortium name="WormBaseParasite"/>
        </authorList>
    </citation>
    <scope>IDENTIFICATION</scope>
</reference>